<dbReference type="PATRIC" id="fig|1408103.3.peg.3681"/>
<dbReference type="EMBL" id="LAYY01000019">
    <property type="protein sequence ID" value="KKK36989.1"/>
    <property type="molecule type" value="Genomic_DNA"/>
</dbReference>
<dbReference type="AlphaFoldDB" id="A0A0M2SQZ1"/>
<dbReference type="RefSeq" id="WP_046524873.1">
    <property type="nucleotide sequence ID" value="NZ_LAYY01000019.1"/>
</dbReference>
<reference evidence="1 2" key="1">
    <citation type="submission" date="2015-04" db="EMBL/GenBank/DDBJ databases">
        <title>Taxonomic description and genome sequence of Bacillus campisalis sp. nov., a novel member of the genus Bacillus isolated from solar saltern.</title>
        <authorList>
            <person name="Mathan Kumar R."/>
            <person name="Kaur G."/>
            <person name="Kumar A."/>
            <person name="Singh N.K."/>
            <person name="Kaur N."/>
            <person name="Kumar N."/>
            <person name="Mayilraj S."/>
        </authorList>
    </citation>
    <scope>NUCLEOTIDE SEQUENCE [LARGE SCALE GENOMIC DNA]</scope>
    <source>
        <strain evidence="1 2">SA2-6</strain>
    </source>
</reference>
<comment type="caution">
    <text evidence="1">The sequence shown here is derived from an EMBL/GenBank/DDBJ whole genome shotgun (WGS) entry which is preliminary data.</text>
</comment>
<evidence type="ECO:0000313" key="2">
    <source>
        <dbReference type="Proteomes" id="UP000034166"/>
    </source>
</evidence>
<dbReference type="Pfam" id="PF09580">
    <property type="entry name" value="Spore_YhcN_YlaJ"/>
    <property type="match status" value="1"/>
</dbReference>
<dbReference type="OrthoDB" id="2969307at2"/>
<dbReference type="InterPro" id="IPR019076">
    <property type="entry name" value="Spore_lipoprot_YhcN/YlaJ-like"/>
</dbReference>
<sequence length="161" mass="18843">MRQFQILLALFALLVAGFTITGCNQGKTTRESRVSMIQSVNPEPAAVRRNSGKDHELAEKIKKEVQAVPAIYDVAVIKGKREVLVAYKVKHMQRFHMKRIEKEIKEKLEKKYPKETFIVSSDFKIFIEVLELKKRMKDKDYSEKDSEERLQKIIQFKKELT</sequence>
<gene>
    <name evidence="1" type="ORF">WQ57_16540</name>
</gene>
<protein>
    <submittedName>
        <fullName evidence="1">Sporulation protein</fullName>
    </submittedName>
</protein>
<dbReference type="Proteomes" id="UP000034166">
    <property type="component" value="Unassembled WGS sequence"/>
</dbReference>
<evidence type="ECO:0000313" key="1">
    <source>
        <dbReference type="EMBL" id="KKK36989.1"/>
    </source>
</evidence>
<organism evidence="1 2">
    <name type="scientific">Mesobacillus campisalis</name>
    <dbReference type="NCBI Taxonomy" id="1408103"/>
    <lineage>
        <taxon>Bacteria</taxon>
        <taxon>Bacillati</taxon>
        <taxon>Bacillota</taxon>
        <taxon>Bacilli</taxon>
        <taxon>Bacillales</taxon>
        <taxon>Bacillaceae</taxon>
        <taxon>Mesobacillus</taxon>
    </lineage>
</organism>
<dbReference type="PROSITE" id="PS51257">
    <property type="entry name" value="PROKAR_LIPOPROTEIN"/>
    <property type="match status" value="1"/>
</dbReference>
<accession>A0A0M2SQZ1</accession>
<keyword evidence="2" id="KW-1185">Reference proteome</keyword>
<proteinExistence type="predicted"/>
<name>A0A0M2SQZ1_9BACI</name>